<evidence type="ECO:0000313" key="3">
    <source>
        <dbReference type="Proteomes" id="UP001597373"/>
    </source>
</evidence>
<evidence type="ECO:0000256" key="1">
    <source>
        <dbReference type="SAM" id="Phobius"/>
    </source>
</evidence>
<sequence>MLDRALLRNVAWGCLAGAAPPVLKFAAVCASIQAFELPSAGFLAGSALLTAAGGFAAWALTGRETRVVAALLAGAAVPALIAVGLSDYVENSRLSRVSLASLVNSPARAEQPADGNHAAETVAYRGGSMLVISPRVDGELPTVPLSVSAEVISPSGERRLADIGEITSFSAPTAFTLPAGTRTVYIAGHEVDGLDLDSPVQMLDLALSTVPTESGDFLWALGLKREYEIFGMAFGVQTQMQAQDQGVLENS</sequence>
<dbReference type="EMBL" id="JBHUIR010000034">
    <property type="protein sequence ID" value="MFD2260010.1"/>
    <property type="molecule type" value="Genomic_DNA"/>
</dbReference>
<feature type="transmembrane region" description="Helical" evidence="1">
    <location>
        <begin position="67"/>
        <end position="86"/>
    </location>
</feature>
<protein>
    <submittedName>
        <fullName evidence="2">Uncharacterized protein</fullName>
    </submittedName>
</protein>
<keyword evidence="1" id="KW-0472">Membrane</keyword>
<organism evidence="2 3">
    <name type="scientific">Chelativorans composti</name>
    <dbReference type="NCBI Taxonomy" id="768533"/>
    <lineage>
        <taxon>Bacteria</taxon>
        <taxon>Pseudomonadati</taxon>
        <taxon>Pseudomonadota</taxon>
        <taxon>Alphaproteobacteria</taxon>
        <taxon>Hyphomicrobiales</taxon>
        <taxon>Phyllobacteriaceae</taxon>
        <taxon>Chelativorans</taxon>
    </lineage>
</organism>
<keyword evidence="1" id="KW-0812">Transmembrane</keyword>
<evidence type="ECO:0000313" key="2">
    <source>
        <dbReference type="EMBL" id="MFD2260010.1"/>
    </source>
</evidence>
<accession>A0ABW5DHM6</accession>
<keyword evidence="3" id="KW-1185">Reference proteome</keyword>
<feature type="transmembrane region" description="Helical" evidence="1">
    <location>
        <begin position="42"/>
        <end position="60"/>
    </location>
</feature>
<keyword evidence="1" id="KW-1133">Transmembrane helix</keyword>
<comment type="caution">
    <text evidence="2">The sequence shown here is derived from an EMBL/GenBank/DDBJ whole genome shotgun (WGS) entry which is preliminary data.</text>
</comment>
<reference evidence="3" key="1">
    <citation type="journal article" date="2019" name="Int. J. Syst. Evol. Microbiol.">
        <title>The Global Catalogue of Microorganisms (GCM) 10K type strain sequencing project: providing services to taxonomists for standard genome sequencing and annotation.</title>
        <authorList>
            <consortium name="The Broad Institute Genomics Platform"/>
            <consortium name="The Broad Institute Genome Sequencing Center for Infectious Disease"/>
            <person name="Wu L."/>
            <person name="Ma J."/>
        </authorList>
    </citation>
    <scope>NUCLEOTIDE SEQUENCE [LARGE SCALE GENOMIC DNA]</scope>
    <source>
        <strain evidence="3">KCTC 23707</strain>
    </source>
</reference>
<name>A0ABW5DHM6_9HYPH</name>
<proteinExistence type="predicted"/>
<dbReference type="Proteomes" id="UP001597373">
    <property type="component" value="Unassembled WGS sequence"/>
</dbReference>
<gene>
    <name evidence="2" type="ORF">ACFSMZ_09555</name>
</gene>
<dbReference type="RefSeq" id="WP_165278790.1">
    <property type="nucleotide sequence ID" value="NZ_BAABGS010000075.1"/>
</dbReference>